<name>A0A238VH77_9FLAO</name>
<dbReference type="PROSITE" id="PS51257">
    <property type="entry name" value="PROKAR_LIPOPROTEIN"/>
    <property type="match status" value="1"/>
</dbReference>
<evidence type="ECO:0008006" key="4">
    <source>
        <dbReference type="Google" id="ProtNLM"/>
    </source>
</evidence>
<organism evidence="2 3">
    <name type="scientific">Lutibacter agarilyticus</name>
    <dbReference type="NCBI Taxonomy" id="1109740"/>
    <lineage>
        <taxon>Bacteria</taxon>
        <taxon>Pseudomonadati</taxon>
        <taxon>Bacteroidota</taxon>
        <taxon>Flavobacteriia</taxon>
        <taxon>Flavobacteriales</taxon>
        <taxon>Flavobacteriaceae</taxon>
        <taxon>Lutibacter</taxon>
    </lineage>
</organism>
<reference evidence="2 3" key="1">
    <citation type="submission" date="2017-06" db="EMBL/GenBank/DDBJ databases">
        <authorList>
            <person name="Kim H.J."/>
            <person name="Triplett B.A."/>
        </authorList>
    </citation>
    <scope>NUCLEOTIDE SEQUENCE [LARGE SCALE GENOMIC DNA]</scope>
    <source>
        <strain evidence="2 3">DSM 29150</strain>
    </source>
</reference>
<keyword evidence="1" id="KW-0732">Signal</keyword>
<evidence type="ECO:0000256" key="1">
    <source>
        <dbReference type="SAM" id="SignalP"/>
    </source>
</evidence>
<dbReference type="AlphaFoldDB" id="A0A238VH77"/>
<dbReference type="RefSeq" id="WP_089380001.1">
    <property type="nucleotide sequence ID" value="NZ_FZNT01000001.1"/>
</dbReference>
<evidence type="ECO:0000313" key="2">
    <source>
        <dbReference type="EMBL" id="SNR33043.1"/>
    </source>
</evidence>
<keyword evidence="3" id="KW-1185">Reference proteome</keyword>
<feature type="chain" id="PRO_5012014517" description="Anti-sigma-K factor rskA" evidence="1">
    <location>
        <begin position="19"/>
        <end position="292"/>
    </location>
</feature>
<dbReference type="EMBL" id="FZNT01000001">
    <property type="protein sequence ID" value="SNR33043.1"/>
    <property type="molecule type" value="Genomic_DNA"/>
</dbReference>
<protein>
    <recommendedName>
        <fullName evidence="4">Anti-sigma-K factor rskA</fullName>
    </recommendedName>
</protein>
<feature type="signal peptide" evidence="1">
    <location>
        <begin position="1"/>
        <end position="18"/>
    </location>
</feature>
<gene>
    <name evidence="2" type="ORF">SAMN06265371_101343</name>
</gene>
<proteinExistence type="predicted"/>
<accession>A0A238VH77</accession>
<evidence type="ECO:0000313" key="3">
    <source>
        <dbReference type="Proteomes" id="UP000198384"/>
    </source>
</evidence>
<dbReference type="OrthoDB" id="1115036at2"/>
<sequence length="292" mass="30355">MAKIKVLFSLLALGLAFASCDDNDDTPKYKDLELNISGLEDLGNDYVYEGWIIVDGAPVTTGRFSVDASGELSQDSFALDYDDVSDASTFILTIEPSVGDDPAPSAVHILAGDFSGKSGSLSIFHPAALGDDYASAAGKYILATPTDDVDTNENSGIWFLSLASGSPAVGLDLPTLPDGWKYEGWVVINGSPVSTGTFTAVDVADDFSGFSGSKSGPPFPGEDFLLNAPSGLTFPTDLAGGVAVISIEPYPDNSSAPFLLKPLVGTIAAGATDHTTYDMGQNLQFPTGTVSR</sequence>
<dbReference type="Proteomes" id="UP000198384">
    <property type="component" value="Unassembled WGS sequence"/>
</dbReference>